<organism evidence="2 3">
    <name type="scientific">Kwoniella heveanensis BCC8398</name>
    <dbReference type="NCBI Taxonomy" id="1296120"/>
    <lineage>
        <taxon>Eukaryota</taxon>
        <taxon>Fungi</taxon>
        <taxon>Dikarya</taxon>
        <taxon>Basidiomycota</taxon>
        <taxon>Agaricomycotina</taxon>
        <taxon>Tremellomycetes</taxon>
        <taxon>Tremellales</taxon>
        <taxon>Cryptococcaceae</taxon>
        <taxon>Kwoniella</taxon>
    </lineage>
</organism>
<feature type="compositionally biased region" description="Basic and acidic residues" evidence="1">
    <location>
        <begin position="310"/>
        <end position="324"/>
    </location>
</feature>
<dbReference type="EMBL" id="KI669502">
    <property type="protein sequence ID" value="OCF33891.1"/>
    <property type="molecule type" value="Genomic_DNA"/>
</dbReference>
<feature type="compositionally biased region" description="Low complexity" evidence="1">
    <location>
        <begin position="52"/>
        <end position="77"/>
    </location>
</feature>
<proteinExistence type="predicted"/>
<evidence type="ECO:0000313" key="3">
    <source>
        <dbReference type="Proteomes" id="UP000092666"/>
    </source>
</evidence>
<accession>A0A1B9GS75</accession>
<sequence length="387" mass="42347">MASPLTIPRRNTRQASTSTSHSQSLSTSLESRRVTEQPLIPSSPSTPHIMMASSSSASFSSTSTSRRSLPRRGSSLPITSQQREREIQKSPSGGQDNVMSMLQFISSTSTPSWAEVEASPLAEVPSNFPPILHDDIDMVTFLREAPGVNRTPQTKFRSLELELDVSEDVYPWSIDMDCGRVAEKESTRVDEEEFEGQVVTPELGSSAIVNEAKGNELSLQAFLEEQAMEDGSRSEAMSLGYNSPNPSDLGAGDIYGESSHHNLSSYGLDLDSDVARGKGESHPSYAYENGSTCTIEDTLRSSDSSSCNHSYKEKASMSPSDKRLLATRSRVVSAPSPRLEIDRNDHDISHRRRDATENTATDSEERKRGGVGRVMRLAREALGIKRA</sequence>
<reference evidence="2 3" key="1">
    <citation type="submission" date="2013-07" db="EMBL/GenBank/DDBJ databases">
        <title>The Genome Sequence of Cryptococcus heveanensis BCC8398.</title>
        <authorList>
            <consortium name="The Broad Institute Genome Sequencing Platform"/>
            <person name="Cuomo C."/>
            <person name="Litvintseva A."/>
            <person name="Chen Y."/>
            <person name="Heitman J."/>
            <person name="Sun S."/>
            <person name="Springer D."/>
            <person name="Dromer F."/>
            <person name="Young S.K."/>
            <person name="Zeng Q."/>
            <person name="Gargeya S."/>
            <person name="Fitzgerald M."/>
            <person name="Abouelleil A."/>
            <person name="Alvarado L."/>
            <person name="Berlin A.M."/>
            <person name="Chapman S.B."/>
            <person name="Dewar J."/>
            <person name="Goldberg J."/>
            <person name="Griggs A."/>
            <person name="Gujja S."/>
            <person name="Hansen M."/>
            <person name="Howarth C."/>
            <person name="Imamovic A."/>
            <person name="Larimer J."/>
            <person name="McCowan C."/>
            <person name="Murphy C."/>
            <person name="Pearson M."/>
            <person name="Priest M."/>
            <person name="Roberts A."/>
            <person name="Saif S."/>
            <person name="Shea T."/>
            <person name="Sykes S."/>
            <person name="Wortman J."/>
            <person name="Nusbaum C."/>
            <person name="Birren B."/>
        </authorList>
    </citation>
    <scope>NUCLEOTIDE SEQUENCE [LARGE SCALE GENOMIC DNA]</scope>
    <source>
        <strain evidence="2 3">BCC8398</strain>
    </source>
</reference>
<feature type="compositionally biased region" description="Low complexity" evidence="1">
    <location>
        <begin position="16"/>
        <end position="29"/>
    </location>
</feature>
<name>A0A1B9GS75_9TREE</name>
<gene>
    <name evidence="2" type="ORF">I316_04233</name>
</gene>
<feature type="region of interest" description="Disordered" evidence="1">
    <location>
        <begin position="1"/>
        <end position="97"/>
    </location>
</feature>
<reference evidence="3" key="2">
    <citation type="submission" date="2013-12" db="EMBL/GenBank/DDBJ databases">
        <title>Evolution of pathogenesis and genome organization in the Tremellales.</title>
        <authorList>
            <person name="Cuomo C."/>
            <person name="Litvintseva A."/>
            <person name="Heitman J."/>
            <person name="Chen Y."/>
            <person name="Sun S."/>
            <person name="Springer D."/>
            <person name="Dromer F."/>
            <person name="Young S."/>
            <person name="Zeng Q."/>
            <person name="Chapman S."/>
            <person name="Gujja S."/>
            <person name="Saif S."/>
            <person name="Birren B."/>
        </authorList>
    </citation>
    <scope>NUCLEOTIDE SEQUENCE [LARGE SCALE GENOMIC DNA]</scope>
    <source>
        <strain evidence="3">BCC8398</strain>
    </source>
</reference>
<dbReference type="OrthoDB" id="10556332at2759"/>
<feature type="region of interest" description="Disordered" evidence="1">
    <location>
        <begin position="297"/>
        <end position="373"/>
    </location>
</feature>
<dbReference type="Proteomes" id="UP000092666">
    <property type="component" value="Unassembled WGS sequence"/>
</dbReference>
<dbReference type="AlphaFoldDB" id="A0A1B9GS75"/>
<evidence type="ECO:0000313" key="2">
    <source>
        <dbReference type="EMBL" id="OCF33891.1"/>
    </source>
</evidence>
<keyword evidence="3" id="KW-1185">Reference proteome</keyword>
<feature type="compositionally biased region" description="Basic and acidic residues" evidence="1">
    <location>
        <begin position="339"/>
        <end position="348"/>
    </location>
</feature>
<feature type="compositionally biased region" description="Polar residues" evidence="1">
    <location>
        <begin position="297"/>
        <end position="309"/>
    </location>
</feature>
<protein>
    <submittedName>
        <fullName evidence="2">Uncharacterized protein</fullName>
    </submittedName>
</protein>
<evidence type="ECO:0000256" key="1">
    <source>
        <dbReference type="SAM" id="MobiDB-lite"/>
    </source>
</evidence>